<reference evidence="2 3" key="1">
    <citation type="submission" date="2018-10" db="EMBL/GenBank/DDBJ databases">
        <title>Comparative analysis of microorganisms from saline springs in Andes Mountain Range, Colombia.</title>
        <authorList>
            <person name="Rubin E."/>
        </authorList>
    </citation>
    <scope>NUCLEOTIDE SEQUENCE [LARGE SCALE GENOMIC DNA]</scope>
    <source>
        <strain evidence="2 3">USBA 36</strain>
    </source>
</reference>
<dbReference type="GO" id="GO:0051213">
    <property type="term" value="F:dioxygenase activity"/>
    <property type="evidence" value="ECO:0007669"/>
    <property type="project" value="UniProtKB-KW"/>
</dbReference>
<dbReference type="SUPFAM" id="SSF54593">
    <property type="entry name" value="Glyoxalase/Bleomycin resistance protein/Dihydroxybiphenyl dioxygenase"/>
    <property type="match status" value="1"/>
</dbReference>
<keyword evidence="2" id="KW-0223">Dioxygenase</keyword>
<dbReference type="EMBL" id="RBIG01000003">
    <property type="protein sequence ID" value="RKQ68539.1"/>
    <property type="molecule type" value="Genomic_DNA"/>
</dbReference>
<dbReference type="OrthoDB" id="9812656at2"/>
<protein>
    <submittedName>
        <fullName evidence="2">Glyoxalase/bleomycin resistance protein/dioxygenase superfamily protein</fullName>
    </submittedName>
</protein>
<feature type="domain" description="VOC" evidence="1">
    <location>
        <begin position="9"/>
        <end position="128"/>
    </location>
</feature>
<dbReference type="PANTHER" id="PTHR21366:SF22">
    <property type="entry name" value="VOC DOMAIN-CONTAINING PROTEIN"/>
    <property type="match status" value="1"/>
</dbReference>
<dbReference type="Proteomes" id="UP000277424">
    <property type="component" value="Unassembled WGS sequence"/>
</dbReference>
<dbReference type="Gene3D" id="3.10.180.10">
    <property type="entry name" value="2,3-Dihydroxybiphenyl 1,2-Dioxygenase, domain 1"/>
    <property type="match status" value="1"/>
</dbReference>
<dbReference type="InterPro" id="IPR004360">
    <property type="entry name" value="Glyas_Fos-R_dOase_dom"/>
</dbReference>
<dbReference type="InterPro" id="IPR037523">
    <property type="entry name" value="VOC_core"/>
</dbReference>
<dbReference type="PROSITE" id="PS51819">
    <property type="entry name" value="VOC"/>
    <property type="match status" value="1"/>
</dbReference>
<organism evidence="2 3">
    <name type="scientific">Oceanibaculum indicum</name>
    <dbReference type="NCBI Taxonomy" id="526216"/>
    <lineage>
        <taxon>Bacteria</taxon>
        <taxon>Pseudomonadati</taxon>
        <taxon>Pseudomonadota</taxon>
        <taxon>Alphaproteobacteria</taxon>
        <taxon>Rhodospirillales</taxon>
        <taxon>Oceanibaculaceae</taxon>
        <taxon>Oceanibaculum</taxon>
    </lineage>
</organism>
<accession>A0A420WBY0</accession>
<proteinExistence type="predicted"/>
<comment type="caution">
    <text evidence="2">The sequence shown here is derived from an EMBL/GenBank/DDBJ whole genome shotgun (WGS) entry which is preliminary data.</text>
</comment>
<dbReference type="AlphaFoldDB" id="A0A420WBY0"/>
<evidence type="ECO:0000313" key="2">
    <source>
        <dbReference type="EMBL" id="RKQ68539.1"/>
    </source>
</evidence>
<dbReference type="InterPro" id="IPR029068">
    <property type="entry name" value="Glyas_Bleomycin-R_OHBP_Dase"/>
</dbReference>
<gene>
    <name evidence="2" type="ORF">BCL74_3019</name>
</gene>
<sequence>MSGLSQIGQIDYTVIYTRNFDAMRRFYEEVMGFPLTRTLSARWLEYKIGPTILALTTYGGRFDDPQLPPGALSVQLAFRVPPEAVAVCAEELQAKGVAFESPVTDQPFGHRTLFFRDPDGNILEIYAEI</sequence>
<name>A0A420WBY0_9PROT</name>
<dbReference type="InterPro" id="IPR050383">
    <property type="entry name" value="GlyoxalaseI/FosfomycinResist"/>
</dbReference>
<dbReference type="RefSeq" id="WP_121221229.1">
    <property type="nucleotide sequence ID" value="NZ_RBIG01000003.1"/>
</dbReference>
<evidence type="ECO:0000313" key="3">
    <source>
        <dbReference type="Proteomes" id="UP000277424"/>
    </source>
</evidence>
<dbReference type="PANTHER" id="PTHR21366">
    <property type="entry name" value="GLYOXALASE FAMILY PROTEIN"/>
    <property type="match status" value="1"/>
</dbReference>
<dbReference type="Pfam" id="PF00903">
    <property type="entry name" value="Glyoxalase"/>
    <property type="match status" value="1"/>
</dbReference>
<evidence type="ECO:0000259" key="1">
    <source>
        <dbReference type="PROSITE" id="PS51819"/>
    </source>
</evidence>
<keyword evidence="2" id="KW-0560">Oxidoreductase</keyword>